<proteinExistence type="predicted"/>
<dbReference type="EMBL" id="METM01000007">
    <property type="protein sequence ID" value="OGB90596.1"/>
    <property type="molecule type" value="Genomic_DNA"/>
</dbReference>
<accession>A0A1F4Q441</accession>
<gene>
    <name evidence="1" type="ORF">A2625_03540</name>
</gene>
<comment type="caution">
    <text evidence="1">The sequence shown here is derived from an EMBL/GenBank/DDBJ whole genome shotgun (WGS) entry which is preliminary data.</text>
</comment>
<dbReference type="PROSITE" id="PS51257">
    <property type="entry name" value="PROKAR_LIPOPROTEIN"/>
    <property type="match status" value="1"/>
</dbReference>
<protein>
    <submittedName>
        <fullName evidence="1">Uncharacterized protein</fullName>
    </submittedName>
</protein>
<evidence type="ECO:0000313" key="1">
    <source>
        <dbReference type="EMBL" id="OGB90596.1"/>
    </source>
</evidence>
<organism evidence="1 2">
    <name type="scientific">candidate division WOR-1 bacterium RIFCSPHIGHO2_01_FULL_53_15</name>
    <dbReference type="NCBI Taxonomy" id="1802564"/>
    <lineage>
        <taxon>Bacteria</taxon>
        <taxon>Bacillati</taxon>
        <taxon>Saganbacteria</taxon>
    </lineage>
</organism>
<dbReference type="Proteomes" id="UP000178724">
    <property type="component" value="Unassembled WGS sequence"/>
</dbReference>
<name>A0A1F4Q441_UNCSA</name>
<evidence type="ECO:0000313" key="2">
    <source>
        <dbReference type="Proteomes" id="UP000178724"/>
    </source>
</evidence>
<sequence length="354" mass="36907">MKQSYAYVLAIFALSVVIFIAAGCSQPASTSSNVVATRTGTYSYLGTQSPGDVWSWTIGEGTFICTNETQGRYYGGSFTTYTSGFSKAVISATNDPDVPTDGSATAYFLEYPNTMLLAMPTGSDNVIVCAASAATAPSAGQYNFVQIPSPSWTSTSQSYGTAEASVSGGLYTFNVNKYDLSGNLVETTVEAGYSFSNGRLTKAGSGLQIFMTPSGAFMGDNGPGSGGFAGAAKQTVSAIAIAAKEYRGVLFSYNVGTHHDLIEAVGAEPISGSSNSLSGFIYDNVESGARQTNTVTLEIGSQLGNGIVPGIMHYIDGTSDDFDMVVSTLSGKYIILGIATNRHGQPQNFLVVEQ</sequence>
<reference evidence="1 2" key="1">
    <citation type="journal article" date="2016" name="Nat. Commun.">
        <title>Thousands of microbial genomes shed light on interconnected biogeochemical processes in an aquifer system.</title>
        <authorList>
            <person name="Anantharaman K."/>
            <person name="Brown C.T."/>
            <person name="Hug L.A."/>
            <person name="Sharon I."/>
            <person name="Castelle C.J."/>
            <person name="Probst A.J."/>
            <person name="Thomas B.C."/>
            <person name="Singh A."/>
            <person name="Wilkins M.J."/>
            <person name="Karaoz U."/>
            <person name="Brodie E.L."/>
            <person name="Williams K.H."/>
            <person name="Hubbard S.S."/>
            <person name="Banfield J.F."/>
        </authorList>
    </citation>
    <scope>NUCLEOTIDE SEQUENCE [LARGE SCALE GENOMIC DNA]</scope>
</reference>
<dbReference type="AlphaFoldDB" id="A0A1F4Q441"/>